<keyword evidence="5" id="KW-1185">Reference proteome</keyword>
<evidence type="ECO:0000313" key="5">
    <source>
        <dbReference type="Proteomes" id="UP000198402"/>
    </source>
</evidence>
<protein>
    <submittedName>
        <fullName evidence="4">NADH-dependent flavin oxidoreductase</fullName>
    </submittedName>
</protein>
<evidence type="ECO:0000256" key="2">
    <source>
        <dbReference type="ARBA" id="ARBA00023002"/>
    </source>
</evidence>
<evidence type="ECO:0000259" key="3">
    <source>
        <dbReference type="Pfam" id="PF00724"/>
    </source>
</evidence>
<dbReference type="InterPro" id="IPR051799">
    <property type="entry name" value="NADH_flavin_oxidoreductase"/>
</dbReference>
<feature type="domain" description="NADH:flavin oxidoreductase/NADH oxidase N-terminal" evidence="3">
    <location>
        <begin position="15"/>
        <end position="334"/>
    </location>
</feature>
<sequence length="377" mass="40938">MSTYQFLKPYTLPTKGITLKNRIVIPPMTECMAMEDGAVSRDEIAYYQQRAGGAGLFITAVANVNAVGKGFEGELSIADDKFIPGLTRLASAMKQGGSKAVIQIFSAGRMTNSRVLRGQQPVSVSAVAAPRPGYEVPRALSDAEIKQTITDFGQATRRAIMAGFDGVEIHGANTYLIQQFFSPHSNRRTDDWGGSLEKRLHFPLAVIKEVETTVAKYANPPFIIGYRLSPEEREEPGITISDTLKLVDALKQTSIDYLHVSNNDVWKTSIRNPSDSAIINQTIKQQVDGAFPVIVVGGLKTPAEVERAAEQFDLVAMGLESIREPHWVQKVSTGDEASIRYAISPSELVDLGIQPAFLEMIKLNTGGAAGIPITTAN</sequence>
<dbReference type="SUPFAM" id="SSF51395">
    <property type="entry name" value="FMN-linked oxidoreductases"/>
    <property type="match status" value="1"/>
</dbReference>
<comment type="caution">
    <text evidence="4">The sequence shown here is derived from an EMBL/GenBank/DDBJ whole genome shotgun (WGS) entry which is preliminary data.</text>
</comment>
<dbReference type="PANTHER" id="PTHR43656:SF2">
    <property type="entry name" value="BINDING OXIDOREDUCTASE, PUTATIVE (AFU_ORTHOLOGUE AFUA_2G08260)-RELATED"/>
    <property type="match status" value="1"/>
</dbReference>
<dbReference type="InterPro" id="IPR001155">
    <property type="entry name" value="OxRdtase_FMN_N"/>
</dbReference>
<organism evidence="4 5">
    <name type="scientific">Secundilactobacillus silagei JCM 19001</name>
    <dbReference type="NCBI Taxonomy" id="1302250"/>
    <lineage>
        <taxon>Bacteria</taxon>
        <taxon>Bacillati</taxon>
        <taxon>Bacillota</taxon>
        <taxon>Bacilli</taxon>
        <taxon>Lactobacillales</taxon>
        <taxon>Lactobacillaceae</taxon>
        <taxon>Secundilactobacillus</taxon>
    </lineage>
</organism>
<dbReference type="PANTHER" id="PTHR43656">
    <property type="entry name" value="BINDING OXIDOREDUCTASE, PUTATIVE (AFU_ORTHOLOGUE AFUA_2G08260)-RELATED"/>
    <property type="match status" value="1"/>
</dbReference>
<proteinExistence type="predicted"/>
<reference evidence="4 5" key="1">
    <citation type="submission" date="2015-11" db="EMBL/GenBank/DDBJ databases">
        <title>Draft genome sequences of new species of the genus Lactobacillus isolated from orchardgrass silage.</title>
        <authorList>
            <person name="Tohno M."/>
            <person name="Tanizawa Y."/>
            <person name="Arita M."/>
        </authorList>
    </citation>
    <scope>NUCLEOTIDE SEQUENCE [LARGE SCALE GENOMIC DNA]</scope>
    <source>
        <strain evidence="4 5">IWT126</strain>
    </source>
</reference>
<dbReference type="STRING" id="1302250.GCA_001313225_01311"/>
<name>A0A1Z5IK31_9LACO</name>
<dbReference type="AlphaFoldDB" id="A0A1Z5IK31"/>
<keyword evidence="1" id="KW-0285">Flavoprotein</keyword>
<dbReference type="Pfam" id="PF00724">
    <property type="entry name" value="Oxidored_FMN"/>
    <property type="match status" value="1"/>
</dbReference>
<evidence type="ECO:0000313" key="4">
    <source>
        <dbReference type="EMBL" id="GAX01932.1"/>
    </source>
</evidence>
<keyword evidence="2" id="KW-0560">Oxidoreductase</keyword>
<dbReference type="Gene3D" id="3.20.20.70">
    <property type="entry name" value="Aldolase class I"/>
    <property type="match status" value="1"/>
</dbReference>
<dbReference type="OrthoDB" id="9772736at2"/>
<gene>
    <name evidence="4" type="primary">nemA_4</name>
    <name evidence="4" type="ORF">IWT126_01996</name>
</gene>
<evidence type="ECO:0000256" key="1">
    <source>
        <dbReference type="ARBA" id="ARBA00022630"/>
    </source>
</evidence>
<dbReference type="GO" id="GO:0010181">
    <property type="term" value="F:FMN binding"/>
    <property type="evidence" value="ECO:0007669"/>
    <property type="project" value="InterPro"/>
</dbReference>
<dbReference type="InterPro" id="IPR013785">
    <property type="entry name" value="Aldolase_TIM"/>
</dbReference>
<dbReference type="EMBL" id="BCMG01000010">
    <property type="protein sequence ID" value="GAX01932.1"/>
    <property type="molecule type" value="Genomic_DNA"/>
</dbReference>
<dbReference type="RefSeq" id="WP_089137070.1">
    <property type="nucleotide sequence ID" value="NZ_BCMG01000010.1"/>
</dbReference>
<accession>A0A1Z5IK31</accession>
<dbReference type="GO" id="GO:0016491">
    <property type="term" value="F:oxidoreductase activity"/>
    <property type="evidence" value="ECO:0007669"/>
    <property type="project" value="UniProtKB-KW"/>
</dbReference>
<dbReference type="CDD" id="cd04735">
    <property type="entry name" value="OYE_like_4_FMN"/>
    <property type="match status" value="1"/>
</dbReference>
<dbReference type="Proteomes" id="UP000198402">
    <property type="component" value="Unassembled WGS sequence"/>
</dbReference>